<dbReference type="EMBL" id="JAUZQC010000018">
    <property type="protein sequence ID" value="KAK5855548.1"/>
    <property type="molecule type" value="Genomic_DNA"/>
</dbReference>
<reference evidence="2 3" key="1">
    <citation type="journal article" date="2023" name="Genes (Basel)">
        <title>Chromosome-Level Genome Assembly and Circadian Gene Repertoire of the Patagonia Blennie Eleginops maclovinus-The Closest Ancestral Proxy of Antarctic Cryonotothenioids.</title>
        <authorList>
            <person name="Cheng C.C."/>
            <person name="Rivera-Colon A.G."/>
            <person name="Minhas B.F."/>
            <person name="Wilson L."/>
            <person name="Rayamajhi N."/>
            <person name="Vargas-Chacoff L."/>
            <person name="Catchen J.M."/>
        </authorList>
    </citation>
    <scope>NUCLEOTIDE SEQUENCE [LARGE SCALE GENOMIC DNA]</scope>
    <source>
        <strain evidence="2">JMC-PN-2008</strain>
    </source>
</reference>
<comment type="caution">
    <text evidence="2">The sequence shown here is derived from an EMBL/GenBank/DDBJ whole genome shotgun (WGS) entry which is preliminary data.</text>
</comment>
<sequence length="143" mass="15965">MRRNWNLRSKHPTNEALCSNCSDSSQPLLVIDSFVSPPLQACSPSCEGARCRGGGLFARRNDDDDDDKKKRSGFGAKMMGLVGLGKKSQNTQINPEEEEKKKKVIRLPVQRSVRNRPRSRFQSSLLTRQPSRDPDAEDPKPGA</sequence>
<dbReference type="Proteomes" id="UP001346869">
    <property type="component" value="Unassembled WGS sequence"/>
</dbReference>
<keyword evidence="3" id="KW-1185">Reference proteome</keyword>
<evidence type="ECO:0000313" key="2">
    <source>
        <dbReference type="EMBL" id="KAK5855548.1"/>
    </source>
</evidence>
<reference evidence="2 3" key="2">
    <citation type="journal article" date="2023" name="Mol. Biol. Evol.">
        <title>Genomics of Secondarily Temperate Adaptation in the Only Non-Antarctic Icefish.</title>
        <authorList>
            <person name="Rivera-Colon A.G."/>
            <person name="Rayamajhi N."/>
            <person name="Minhas B.F."/>
            <person name="Madrigal G."/>
            <person name="Bilyk K.T."/>
            <person name="Yoon V."/>
            <person name="Hune M."/>
            <person name="Gregory S."/>
            <person name="Cheng C.H.C."/>
            <person name="Catchen J.M."/>
        </authorList>
    </citation>
    <scope>NUCLEOTIDE SEQUENCE [LARGE SCALE GENOMIC DNA]</scope>
    <source>
        <strain evidence="2">JMC-PN-2008</strain>
    </source>
</reference>
<gene>
    <name evidence="2" type="ORF">PBY51_005644</name>
</gene>
<protein>
    <submittedName>
        <fullName evidence="2">Uncharacterized protein</fullName>
    </submittedName>
</protein>
<feature type="compositionally biased region" description="Polar residues" evidence="1">
    <location>
        <begin position="120"/>
        <end position="129"/>
    </location>
</feature>
<evidence type="ECO:0000256" key="1">
    <source>
        <dbReference type="SAM" id="MobiDB-lite"/>
    </source>
</evidence>
<feature type="compositionally biased region" description="Basic and acidic residues" evidence="1">
    <location>
        <begin position="130"/>
        <end position="143"/>
    </location>
</feature>
<organism evidence="2 3">
    <name type="scientific">Eleginops maclovinus</name>
    <name type="common">Patagonian blennie</name>
    <name type="synonym">Eleginus maclovinus</name>
    <dbReference type="NCBI Taxonomy" id="56733"/>
    <lineage>
        <taxon>Eukaryota</taxon>
        <taxon>Metazoa</taxon>
        <taxon>Chordata</taxon>
        <taxon>Craniata</taxon>
        <taxon>Vertebrata</taxon>
        <taxon>Euteleostomi</taxon>
        <taxon>Actinopterygii</taxon>
        <taxon>Neopterygii</taxon>
        <taxon>Teleostei</taxon>
        <taxon>Neoteleostei</taxon>
        <taxon>Acanthomorphata</taxon>
        <taxon>Eupercaria</taxon>
        <taxon>Perciformes</taxon>
        <taxon>Notothenioidei</taxon>
        <taxon>Eleginopidae</taxon>
        <taxon>Eleginops</taxon>
    </lineage>
</organism>
<feature type="region of interest" description="Disordered" evidence="1">
    <location>
        <begin position="53"/>
        <end position="143"/>
    </location>
</feature>
<dbReference type="AlphaFoldDB" id="A0AAN8AHM3"/>
<evidence type="ECO:0000313" key="3">
    <source>
        <dbReference type="Proteomes" id="UP001346869"/>
    </source>
</evidence>
<accession>A0AAN8AHM3</accession>
<proteinExistence type="predicted"/>
<name>A0AAN8AHM3_ELEMC</name>